<accession>A0A455SDL5</accession>
<comment type="similarity">
    <text evidence="2 9">Belongs to the zinc-containing alcohol dehydrogenase family.</text>
</comment>
<dbReference type="PROSITE" id="PS00059">
    <property type="entry name" value="ADH_ZINC"/>
    <property type="match status" value="1"/>
</dbReference>
<evidence type="ECO:0000256" key="3">
    <source>
        <dbReference type="ARBA" id="ARBA00013190"/>
    </source>
</evidence>
<evidence type="ECO:0000256" key="8">
    <source>
        <dbReference type="ARBA" id="ARBA00049243"/>
    </source>
</evidence>
<dbReference type="InterPro" id="IPR013154">
    <property type="entry name" value="ADH-like_N"/>
</dbReference>
<dbReference type="CDD" id="cd05284">
    <property type="entry name" value="arabinose_DH_like"/>
    <property type="match status" value="1"/>
</dbReference>
<dbReference type="SMART" id="SM00829">
    <property type="entry name" value="PKS_ER"/>
    <property type="match status" value="1"/>
</dbReference>
<gene>
    <name evidence="11" type="ORF">KTC_03310</name>
</gene>
<dbReference type="InterPro" id="IPR002328">
    <property type="entry name" value="ADH_Zn_CS"/>
</dbReference>
<protein>
    <recommendedName>
        <fullName evidence="3">alcohol dehydrogenase</fullName>
        <ecNumber evidence="3">1.1.1.1</ecNumber>
    </recommendedName>
</protein>
<keyword evidence="6" id="KW-0560">Oxidoreductase</keyword>
<evidence type="ECO:0000256" key="7">
    <source>
        <dbReference type="ARBA" id="ARBA00049164"/>
    </source>
</evidence>
<evidence type="ECO:0000256" key="6">
    <source>
        <dbReference type="ARBA" id="ARBA00023002"/>
    </source>
</evidence>
<keyword evidence="5 9" id="KW-0862">Zinc</keyword>
<dbReference type="Pfam" id="PF00107">
    <property type="entry name" value="ADH_zinc_N"/>
    <property type="match status" value="1"/>
</dbReference>
<sequence>MLAYRMLDWQQPPQVVEIDVPRPGPGEVLVKVAGNGLCHSDIGMMQIPQVYGEMIGWRVPFTLGHEVGGWIEEIGEGVEGFFIGDPVALISPHSCGTCEYCLRGQDEACVQSAYGRGYGRDGGLAQYVIARAPRDLIKLKTLDPKVAAPLTDAGATSYHAVKRVLPKLIPGSTAVVIGAGGLGSFAIQLLRVLSPARVIAIDTNQGRLDFARELGAHDVLTGVTETTVKELQELTNGRGVDVVLDFVGIDATIAAGIAIVRKLGAFALVGAGGGTLQQPWFNALPKGAEIFCFQGSSIADAHEVIALAEAGLIRSEIDIYPFSRIEEAYKALDQGMLRGRAVVTPNE</sequence>
<evidence type="ECO:0000256" key="4">
    <source>
        <dbReference type="ARBA" id="ARBA00022723"/>
    </source>
</evidence>
<dbReference type="GO" id="GO:0004022">
    <property type="term" value="F:alcohol dehydrogenase (NAD+) activity"/>
    <property type="evidence" value="ECO:0007669"/>
    <property type="project" value="UniProtKB-EC"/>
</dbReference>
<organism evidence="11">
    <name type="scientific">Thermosporothrix sp. COM3</name>
    <dbReference type="NCBI Taxonomy" id="2490863"/>
    <lineage>
        <taxon>Bacteria</taxon>
        <taxon>Bacillati</taxon>
        <taxon>Chloroflexota</taxon>
        <taxon>Ktedonobacteria</taxon>
        <taxon>Ktedonobacterales</taxon>
        <taxon>Thermosporotrichaceae</taxon>
        <taxon>Thermosporothrix</taxon>
    </lineage>
</organism>
<comment type="catalytic activity">
    <reaction evidence="8">
        <text>a primary alcohol + NAD(+) = an aldehyde + NADH + H(+)</text>
        <dbReference type="Rhea" id="RHEA:10736"/>
        <dbReference type="ChEBI" id="CHEBI:15378"/>
        <dbReference type="ChEBI" id="CHEBI:15734"/>
        <dbReference type="ChEBI" id="CHEBI:17478"/>
        <dbReference type="ChEBI" id="CHEBI:57540"/>
        <dbReference type="ChEBI" id="CHEBI:57945"/>
        <dbReference type="EC" id="1.1.1.1"/>
    </reaction>
</comment>
<comment type="cofactor">
    <cofactor evidence="1 9">
        <name>Zn(2+)</name>
        <dbReference type="ChEBI" id="CHEBI:29105"/>
    </cofactor>
</comment>
<keyword evidence="4 9" id="KW-0479">Metal-binding</keyword>
<proteinExistence type="inferred from homology"/>
<reference evidence="11" key="1">
    <citation type="submission" date="2018-12" db="EMBL/GenBank/DDBJ databases">
        <title>Novel natural products biosynthetic potential of the class Ktedonobacteria.</title>
        <authorList>
            <person name="Zheng Y."/>
            <person name="Saitou A."/>
            <person name="Wang C.M."/>
            <person name="Toyoda A."/>
            <person name="Minakuchi Y."/>
            <person name="Sekiguchi Y."/>
            <person name="Ueda K."/>
            <person name="Takano H."/>
            <person name="Sakai Y."/>
            <person name="Yokota A."/>
            <person name="Yabe S."/>
        </authorList>
    </citation>
    <scope>NUCLEOTIDE SEQUENCE</scope>
    <source>
        <strain evidence="11">COM3</strain>
    </source>
</reference>
<dbReference type="Pfam" id="PF08240">
    <property type="entry name" value="ADH_N"/>
    <property type="match status" value="1"/>
</dbReference>
<dbReference type="InterPro" id="IPR013149">
    <property type="entry name" value="ADH-like_C"/>
</dbReference>
<dbReference type="InterPro" id="IPR036291">
    <property type="entry name" value="NAD(P)-bd_dom_sf"/>
</dbReference>
<evidence type="ECO:0000259" key="10">
    <source>
        <dbReference type="SMART" id="SM00829"/>
    </source>
</evidence>
<evidence type="ECO:0000256" key="1">
    <source>
        <dbReference type="ARBA" id="ARBA00001947"/>
    </source>
</evidence>
<dbReference type="AlphaFoldDB" id="A0A455SDL5"/>
<evidence type="ECO:0000256" key="2">
    <source>
        <dbReference type="ARBA" id="ARBA00008072"/>
    </source>
</evidence>
<evidence type="ECO:0000256" key="9">
    <source>
        <dbReference type="RuleBase" id="RU361277"/>
    </source>
</evidence>
<dbReference type="SUPFAM" id="SSF51735">
    <property type="entry name" value="NAD(P)-binding Rossmann-fold domains"/>
    <property type="match status" value="1"/>
</dbReference>
<dbReference type="InterPro" id="IPR020843">
    <property type="entry name" value="ER"/>
</dbReference>
<dbReference type="Gene3D" id="3.40.50.720">
    <property type="entry name" value="NAD(P)-binding Rossmann-like Domain"/>
    <property type="match status" value="1"/>
</dbReference>
<dbReference type="GO" id="GO:0008270">
    <property type="term" value="F:zinc ion binding"/>
    <property type="evidence" value="ECO:0007669"/>
    <property type="project" value="InterPro"/>
</dbReference>
<name>A0A455SDL5_9CHLR</name>
<dbReference type="InterPro" id="IPR011032">
    <property type="entry name" value="GroES-like_sf"/>
</dbReference>
<dbReference type="Gene3D" id="3.90.180.10">
    <property type="entry name" value="Medium-chain alcohol dehydrogenases, catalytic domain"/>
    <property type="match status" value="1"/>
</dbReference>
<evidence type="ECO:0000313" key="11">
    <source>
        <dbReference type="EMBL" id="BBH85580.1"/>
    </source>
</evidence>
<dbReference type="PANTHER" id="PTHR42940">
    <property type="entry name" value="ALCOHOL DEHYDROGENASE 1-RELATED"/>
    <property type="match status" value="1"/>
</dbReference>
<comment type="catalytic activity">
    <reaction evidence="7">
        <text>a secondary alcohol + NAD(+) = a ketone + NADH + H(+)</text>
        <dbReference type="Rhea" id="RHEA:10740"/>
        <dbReference type="ChEBI" id="CHEBI:15378"/>
        <dbReference type="ChEBI" id="CHEBI:17087"/>
        <dbReference type="ChEBI" id="CHEBI:35681"/>
        <dbReference type="ChEBI" id="CHEBI:57540"/>
        <dbReference type="ChEBI" id="CHEBI:57945"/>
        <dbReference type="EC" id="1.1.1.1"/>
    </reaction>
</comment>
<dbReference type="EMBL" id="AP019376">
    <property type="protein sequence ID" value="BBH85580.1"/>
    <property type="molecule type" value="Genomic_DNA"/>
</dbReference>
<evidence type="ECO:0000256" key="5">
    <source>
        <dbReference type="ARBA" id="ARBA00022833"/>
    </source>
</evidence>
<feature type="domain" description="Enoyl reductase (ER)" evidence="10">
    <location>
        <begin position="5"/>
        <end position="343"/>
    </location>
</feature>
<dbReference type="EC" id="1.1.1.1" evidence="3"/>
<dbReference type="PANTHER" id="PTHR42940:SF8">
    <property type="entry name" value="VACUOLAR PROTEIN SORTING-ASSOCIATED PROTEIN 11"/>
    <property type="match status" value="1"/>
</dbReference>
<dbReference type="SUPFAM" id="SSF50129">
    <property type="entry name" value="GroES-like"/>
    <property type="match status" value="1"/>
</dbReference>